<dbReference type="PROSITE" id="PS51257">
    <property type="entry name" value="PROKAR_LIPOPROTEIN"/>
    <property type="match status" value="1"/>
</dbReference>
<evidence type="ECO:0000256" key="1">
    <source>
        <dbReference type="SAM" id="SignalP"/>
    </source>
</evidence>
<feature type="signal peptide" evidence="1">
    <location>
        <begin position="1"/>
        <end position="23"/>
    </location>
</feature>
<gene>
    <name evidence="2" type="ORF">HWQ56_06325</name>
</gene>
<feature type="chain" id="PRO_5028802505" description="Lipoprotein" evidence="1">
    <location>
        <begin position="24"/>
        <end position="225"/>
    </location>
</feature>
<evidence type="ECO:0008006" key="4">
    <source>
        <dbReference type="Google" id="ProtNLM"/>
    </source>
</evidence>
<dbReference type="AlphaFoldDB" id="A0A7D5H454"/>
<dbReference type="KEGG" id="pez:HWQ56_06325"/>
<accession>A0A7D5H454</accession>
<dbReference type="EMBL" id="CP056030">
    <property type="protein sequence ID" value="QKZ03423.1"/>
    <property type="molecule type" value="Genomic_DNA"/>
</dbReference>
<evidence type="ECO:0000313" key="2">
    <source>
        <dbReference type="EMBL" id="QKZ03423.1"/>
    </source>
</evidence>
<keyword evidence="3" id="KW-1185">Reference proteome</keyword>
<reference evidence="2 3" key="1">
    <citation type="submission" date="2020-06" db="EMBL/GenBank/DDBJ databases">
        <title>Pseudomonas eucalypticola sp. nov., an endophyte of Eucalyptus dunnii leaves with biocontrol ability of eucalyptus leaf blight.</title>
        <authorList>
            <person name="Liu Y."/>
            <person name="Song Z."/>
            <person name="Zeng H."/>
            <person name="Lu M."/>
            <person name="Wang X."/>
            <person name="Lian X."/>
            <person name="Zhang Q."/>
        </authorList>
    </citation>
    <scope>NUCLEOTIDE SEQUENCE [LARGE SCALE GENOMIC DNA]</scope>
    <source>
        <strain evidence="2 3">NP-1</strain>
    </source>
</reference>
<name>A0A7D5H454_9PSED</name>
<keyword evidence="1" id="KW-0732">Signal</keyword>
<proteinExistence type="predicted"/>
<organism evidence="2 3">
    <name type="scientific">Pseudomonas eucalypticola</name>
    <dbReference type="NCBI Taxonomy" id="2599595"/>
    <lineage>
        <taxon>Bacteria</taxon>
        <taxon>Pseudomonadati</taxon>
        <taxon>Pseudomonadota</taxon>
        <taxon>Gammaproteobacteria</taxon>
        <taxon>Pseudomonadales</taxon>
        <taxon>Pseudomonadaceae</taxon>
        <taxon>Pseudomonas</taxon>
    </lineage>
</organism>
<sequence>MRVARSLLCCALLPLFAGCQMFASTPTQPSTAGMTRMQGVLMGNNGQLLFQPCGEQRHYAVTDIGHTGVLQEADGIVGQSGQVYADVRGRFEASKTGGMDGTIDLHQFYRLERSTASCKDPNFKLLTLRAAGQDPSQWELRASGKGLELSRADQPKLAVPYVEEQLPDGRLSLSTEANGLRVELWVAPQRCVDPATGSVQQMTAELRVNDQPYRGCAYFGGARDD</sequence>
<dbReference type="RefSeq" id="WP_158155743.1">
    <property type="nucleotide sequence ID" value="NZ_CP056030.1"/>
</dbReference>
<protein>
    <recommendedName>
        <fullName evidence="4">Lipoprotein</fullName>
    </recommendedName>
</protein>
<dbReference type="Proteomes" id="UP000509568">
    <property type="component" value="Chromosome"/>
</dbReference>
<evidence type="ECO:0000313" key="3">
    <source>
        <dbReference type="Proteomes" id="UP000509568"/>
    </source>
</evidence>